<dbReference type="SMART" id="SM00320">
    <property type="entry name" value="WD40"/>
    <property type="match status" value="2"/>
</dbReference>
<dbReference type="GO" id="GO:0005730">
    <property type="term" value="C:nucleolus"/>
    <property type="evidence" value="ECO:0007669"/>
    <property type="project" value="InterPro"/>
</dbReference>
<dbReference type="GO" id="GO:0030687">
    <property type="term" value="C:preribosome, large subunit precursor"/>
    <property type="evidence" value="ECO:0007669"/>
    <property type="project" value="TreeGrafter"/>
</dbReference>
<dbReference type="AlphaFoldDB" id="A0A4S2MI63"/>
<dbReference type="InterPro" id="IPR036322">
    <property type="entry name" value="WD40_repeat_dom_sf"/>
</dbReference>
<feature type="compositionally biased region" description="Basic and acidic residues" evidence="5">
    <location>
        <begin position="267"/>
        <end position="282"/>
    </location>
</feature>
<dbReference type="SUPFAM" id="SSF50978">
    <property type="entry name" value="WD40 repeat-like"/>
    <property type="match status" value="1"/>
</dbReference>
<dbReference type="Proteomes" id="UP000298138">
    <property type="component" value="Unassembled WGS sequence"/>
</dbReference>
<evidence type="ECO:0000256" key="1">
    <source>
        <dbReference type="ARBA" id="ARBA00002889"/>
    </source>
</evidence>
<evidence type="ECO:0000256" key="2">
    <source>
        <dbReference type="ARBA" id="ARBA00007861"/>
    </source>
</evidence>
<evidence type="ECO:0000256" key="4">
    <source>
        <dbReference type="ARBA" id="ARBA00014234"/>
    </source>
</evidence>
<proteinExistence type="inferred from homology"/>
<evidence type="ECO:0000256" key="5">
    <source>
        <dbReference type="SAM" id="MobiDB-lite"/>
    </source>
</evidence>
<accession>A0A4S2MI63</accession>
<evidence type="ECO:0000313" key="6">
    <source>
        <dbReference type="EMBL" id="TGZ76591.1"/>
    </source>
</evidence>
<dbReference type="InterPro" id="IPR001680">
    <property type="entry name" value="WD40_rpt"/>
</dbReference>
<dbReference type="PANTHER" id="PTHR16038">
    <property type="entry name" value="NOP SEVEN ASSOCIATED PROTEIN 1"/>
    <property type="match status" value="1"/>
</dbReference>
<dbReference type="InterPro" id="IPR015943">
    <property type="entry name" value="WD40/YVTN_repeat-like_dom_sf"/>
</dbReference>
<organism evidence="6 7">
    <name type="scientific">Ascodesmis nigricans</name>
    <dbReference type="NCBI Taxonomy" id="341454"/>
    <lineage>
        <taxon>Eukaryota</taxon>
        <taxon>Fungi</taxon>
        <taxon>Dikarya</taxon>
        <taxon>Ascomycota</taxon>
        <taxon>Pezizomycotina</taxon>
        <taxon>Pezizomycetes</taxon>
        <taxon>Pezizales</taxon>
        <taxon>Ascodesmidaceae</taxon>
        <taxon>Ascodesmis</taxon>
    </lineage>
</organism>
<sequence>MKRVWSSKAPKNDERGLERVVLTTGVEFWGAQPVEGSSSSATSSSTTSAPQAAANSVNKPHRHHHRPPTTPPPHLRFLAASTDGCIRIYDTTLSRRAIHTTPISTSPITSFTILPSSSAPSTTLLTPPSTTPLTAALSSPLTIAVSTLSSETHIFSLSSRRLLHSLRGTTGAIQNLCLHHDEATDETLIAGVGNGRYLCVWDQNGKLVVRAFTKTVGTTVAFVEVEDEAEETGGENEEGDQEEEDVWEGMKVVGEGEEGEKKRKGRGREEEDKEERRKKVRG</sequence>
<dbReference type="InterPro" id="IPR037379">
    <property type="entry name" value="WDR74/Nsa1"/>
</dbReference>
<dbReference type="STRING" id="341454.A0A4S2MI63"/>
<keyword evidence="7" id="KW-1185">Reference proteome</keyword>
<reference evidence="6 7" key="1">
    <citation type="submission" date="2019-04" db="EMBL/GenBank/DDBJ databases">
        <title>Comparative genomics and transcriptomics to analyze fruiting body development in filamentous ascomycetes.</title>
        <authorList>
            <consortium name="DOE Joint Genome Institute"/>
            <person name="Lutkenhaus R."/>
            <person name="Traeger S."/>
            <person name="Breuer J."/>
            <person name="Kuo A."/>
            <person name="Lipzen A."/>
            <person name="Pangilinan J."/>
            <person name="Dilworth D."/>
            <person name="Sandor L."/>
            <person name="Poggeler S."/>
            <person name="Barry K."/>
            <person name="Grigoriev I.V."/>
            <person name="Nowrousian M."/>
        </authorList>
    </citation>
    <scope>NUCLEOTIDE SEQUENCE [LARGE SCALE GENOMIC DNA]</scope>
    <source>
        <strain evidence="6 7">CBS 389.68</strain>
    </source>
</reference>
<feature type="region of interest" description="Disordered" evidence="5">
    <location>
        <begin position="227"/>
        <end position="282"/>
    </location>
</feature>
<protein>
    <recommendedName>
        <fullName evidence="4">Ribosome biogenesis protein NSA1</fullName>
    </recommendedName>
</protein>
<comment type="similarity">
    <text evidence="2">Belongs to the NSA1 family.</text>
</comment>
<dbReference type="InParanoid" id="A0A4S2MI63"/>
<feature type="compositionally biased region" description="Acidic residues" evidence="5">
    <location>
        <begin position="227"/>
        <end position="247"/>
    </location>
</feature>
<comment type="subunit">
    <text evidence="3">Component of the pre-66S ribosomal particle.</text>
</comment>
<feature type="region of interest" description="Disordered" evidence="5">
    <location>
        <begin position="33"/>
        <end position="74"/>
    </location>
</feature>
<dbReference type="Gene3D" id="2.130.10.10">
    <property type="entry name" value="YVTN repeat-like/Quinoprotein amine dehydrogenase"/>
    <property type="match status" value="1"/>
</dbReference>
<feature type="compositionally biased region" description="Low complexity" evidence="5">
    <location>
        <begin position="37"/>
        <end position="56"/>
    </location>
</feature>
<dbReference type="EMBL" id="ML220172">
    <property type="protein sequence ID" value="TGZ76591.1"/>
    <property type="molecule type" value="Genomic_DNA"/>
</dbReference>
<evidence type="ECO:0000256" key="3">
    <source>
        <dbReference type="ARBA" id="ARBA00011187"/>
    </source>
</evidence>
<evidence type="ECO:0000313" key="7">
    <source>
        <dbReference type="Proteomes" id="UP000298138"/>
    </source>
</evidence>
<comment type="function">
    <text evidence="1">Involved in the biogenesis of the 60S ribosomal subunit.</text>
</comment>
<dbReference type="PANTHER" id="PTHR16038:SF4">
    <property type="entry name" value="WD REPEAT-CONTAINING PROTEIN 74"/>
    <property type="match status" value="1"/>
</dbReference>
<name>A0A4S2MI63_9PEZI</name>
<dbReference type="GO" id="GO:0042273">
    <property type="term" value="P:ribosomal large subunit biogenesis"/>
    <property type="evidence" value="ECO:0007669"/>
    <property type="project" value="InterPro"/>
</dbReference>
<gene>
    <name evidence="6" type="ORF">EX30DRAFT_344758</name>
</gene>